<dbReference type="SMART" id="SM00829">
    <property type="entry name" value="PKS_ER"/>
    <property type="match status" value="1"/>
</dbReference>
<dbReference type="InterPro" id="IPR052711">
    <property type="entry name" value="Zinc_ADH-like"/>
</dbReference>
<dbReference type="Gene3D" id="3.40.50.720">
    <property type="entry name" value="NAD(P)-binding Rossmann-like Domain"/>
    <property type="match status" value="1"/>
</dbReference>
<evidence type="ECO:0000259" key="1">
    <source>
        <dbReference type="SMART" id="SM00829"/>
    </source>
</evidence>
<protein>
    <submittedName>
        <fullName evidence="2">Alcohol dehydrogenase GroES domain protein</fullName>
    </submittedName>
</protein>
<dbReference type="EMBL" id="ADVG01000004">
    <property type="protein sequence ID" value="EFH82930.1"/>
    <property type="molecule type" value="Genomic_DNA"/>
</dbReference>
<dbReference type="STRING" id="485913.Krac_3825"/>
<proteinExistence type="predicted"/>
<dbReference type="eggNOG" id="COG0604">
    <property type="taxonomic scope" value="Bacteria"/>
</dbReference>
<dbReference type="Proteomes" id="UP000004508">
    <property type="component" value="Unassembled WGS sequence"/>
</dbReference>
<evidence type="ECO:0000313" key="2">
    <source>
        <dbReference type="EMBL" id="EFH82930.1"/>
    </source>
</evidence>
<dbReference type="InterPro" id="IPR013154">
    <property type="entry name" value="ADH-like_N"/>
</dbReference>
<evidence type="ECO:0000313" key="3">
    <source>
        <dbReference type="Proteomes" id="UP000004508"/>
    </source>
</evidence>
<dbReference type="OrthoDB" id="9787435at2"/>
<dbReference type="RefSeq" id="WP_007921392.1">
    <property type="nucleotide sequence ID" value="NZ_ADVG01000004.1"/>
</dbReference>
<dbReference type="CDD" id="cd08276">
    <property type="entry name" value="MDR7"/>
    <property type="match status" value="1"/>
</dbReference>
<dbReference type="InterPro" id="IPR011032">
    <property type="entry name" value="GroES-like_sf"/>
</dbReference>
<name>D6U325_KTERA</name>
<feature type="domain" description="Enoyl reductase (ER)" evidence="1">
    <location>
        <begin position="10"/>
        <end position="174"/>
    </location>
</feature>
<keyword evidence="3" id="KW-1185">Reference proteome</keyword>
<dbReference type="InParanoid" id="D6U325"/>
<organism evidence="2 3">
    <name type="scientific">Ktedonobacter racemifer DSM 44963</name>
    <dbReference type="NCBI Taxonomy" id="485913"/>
    <lineage>
        <taxon>Bacteria</taxon>
        <taxon>Bacillati</taxon>
        <taxon>Chloroflexota</taxon>
        <taxon>Ktedonobacteria</taxon>
        <taxon>Ktedonobacterales</taxon>
        <taxon>Ktedonobacteraceae</taxon>
        <taxon>Ktedonobacter</taxon>
    </lineage>
</organism>
<dbReference type="AlphaFoldDB" id="D6U325"/>
<accession>D6U325</accession>
<comment type="caution">
    <text evidence="2">The sequence shown here is derived from an EMBL/GenBank/DDBJ whole genome shotgun (WGS) entry which is preliminary data.</text>
</comment>
<sequence length="174" mass="18881">MKTYHLEHLGDLDGLVLRDQEVPTPGPHEVLVRIRATSLNRRELMILNRTYPLPSKPNVIPVSDGAGEVVAVGTQVSRVAVGDRVAGSYFARWTEGKLTWDQMIQQLGCTLDGMLTEYALLDEQALVHLPDTLTFEEAATLPCAALTAWSALNGPDPIRPGDITGVLPGRTSAL</sequence>
<dbReference type="Gene3D" id="3.90.180.10">
    <property type="entry name" value="Medium-chain alcohol dehydrogenases, catalytic domain"/>
    <property type="match status" value="1"/>
</dbReference>
<gene>
    <name evidence="2" type="ORF">Krac_3825</name>
</gene>
<dbReference type="PANTHER" id="PTHR45033:SF2">
    <property type="entry name" value="ZINC-TYPE ALCOHOL DEHYDROGENASE-LIKE PROTEIN C1773.06C"/>
    <property type="match status" value="1"/>
</dbReference>
<dbReference type="SUPFAM" id="SSF50129">
    <property type="entry name" value="GroES-like"/>
    <property type="match status" value="1"/>
</dbReference>
<dbReference type="PANTHER" id="PTHR45033">
    <property type="match status" value="1"/>
</dbReference>
<reference evidence="2 3" key="1">
    <citation type="journal article" date="2011" name="Stand. Genomic Sci.">
        <title>Non-contiguous finished genome sequence and contextual data of the filamentous soil bacterium Ktedonobacter racemifer type strain (SOSP1-21).</title>
        <authorList>
            <person name="Chang Y.J."/>
            <person name="Land M."/>
            <person name="Hauser L."/>
            <person name="Chertkov O."/>
            <person name="Del Rio T.G."/>
            <person name="Nolan M."/>
            <person name="Copeland A."/>
            <person name="Tice H."/>
            <person name="Cheng J.F."/>
            <person name="Lucas S."/>
            <person name="Han C."/>
            <person name="Goodwin L."/>
            <person name="Pitluck S."/>
            <person name="Ivanova N."/>
            <person name="Ovchinikova G."/>
            <person name="Pati A."/>
            <person name="Chen A."/>
            <person name="Palaniappan K."/>
            <person name="Mavromatis K."/>
            <person name="Liolios K."/>
            <person name="Brettin T."/>
            <person name="Fiebig A."/>
            <person name="Rohde M."/>
            <person name="Abt B."/>
            <person name="Goker M."/>
            <person name="Detter J.C."/>
            <person name="Woyke T."/>
            <person name="Bristow J."/>
            <person name="Eisen J.A."/>
            <person name="Markowitz V."/>
            <person name="Hugenholtz P."/>
            <person name="Kyrpides N.C."/>
            <person name="Klenk H.P."/>
            <person name="Lapidus A."/>
        </authorList>
    </citation>
    <scope>NUCLEOTIDE SEQUENCE [LARGE SCALE GENOMIC DNA]</scope>
    <source>
        <strain evidence="3">DSM 44963</strain>
    </source>
</reference>
<dbReference type="GO" id="GO:0016491">
    <property type="term" value="F:oxidoreductase activity"/>
    <property type="evidence" value="ECO:0007669"/>
    <property type="project" value="InterPro"/>
</dbReference>
<dbReference type="Pfam" id="PF08240">
    <property type="entry name" value="ADH_N"/>
    <property type="match status" value="1"/>
</dbReference>
<dbReference type="InterPro" id="IPR020843">
    <property type="entry name" value="ER"/>
</dbReference>